<dbReference type="EMBL" id="JAIQCV010000008">
    <property type="protein sequence ID" value="KAH1072287.1"/>
    <property type="molecule type" value="Genomic_DNA"/>
</dbReference>
<reference evidence="1 2" key="1">
    <citation type="journal article" date="2021" name="Plant Biotechnol. J.">
        <title>Multi-omics assisted identification of the key and species-specific regulatory components of drought-tolerant mechanisms in Gossypium stocksii.</title>
        <authorList>
            <person name="Yu D."/>
            <person name="Ke L."/>
            <person name="Zhang D."/>
            <person name="Wu Y."/>
            <person name="Sun Y."/>
            <person name="Mei J."/>
            <person name="Sun J."/>
            <person name="Sun Y."/>
        </authorList>
    </citation>
    <scope>NUCLEOTIDE SEQUENCE [LARGE SCALE GENOMIC DNA]</scope>
    <source>
        <strain evidence="2">cv. E1</strain>
        <tissue evidence="1">Leaf</tissue>
    </source>
</reference>
<sequence>MCDCSGSEVAVVSLATGNDNPEVGTETLTQMVREVLQKVFDTSLERIREVVHGRCEECGKKRHCGSLGPEPQFAKYVKS</sequence>
<comment type="caution">
    <text evidence="1">The sequence shown here is derived from an EMBL/GenBank/DDBJ whole genome shotgun (WGS) entry which is preliminary data.</text>
</comment>
<proteinExistence type="predicted"/>
<evidence type="ECO:0000313" key="2">
    <source>
        <dbReference type="Proteomes" id="UP000828251"/>
    </source>
</evidence>
<protein>
    <submittedName>
        <fullName evidence="1">Uncharacterized protein</fullName>
    </submittedName>
</protein>
<accession>A0A9D3ZWG0</accession>
<organism evidence="1 2">
    <name type="scientific">Gossypium stocksii</name>
    <dbReference type="NCBI Taxonomy" id="47602"/>
    <lineage>
        <taxon>Eukaryota</taxon>
        <taxon>Viridiplantae</taxon>
        <taxon>Streptophyta</taxon>
        <taxon>Embryophyta</taxon>
        <taxon>Tracheophyta</taxon>
        <taxon>Spermatophyta</taxon>
        <taxon>Magnoliopsida</taxon>
        <taxon>eudicotyledons</taxon>
        <taxon>Gunneridae</taxon>
        <taxon>Pentapetalae</taxon>
        <taxon>rosids</taxon>
        <taxon>malvids</taxon>
        <taxon>Malvales</taxon>
        <taxon>Malvaceae</taxon>
        <taxon>Malvoideae</taxon>
        <taxon>Gossypium</taxon>
    </lineage>
</organism>
<dbReference type="AlphaFoldDB" id="A0A9D3ZWG0"/>
<keyword evidence="2" id="KW-1185">Reference proteome</keyword>
<gene>
    <name evidence="1" type="ORF">J1N35_024615</name>
</gene>
<dbReference type="Proteomes" id="UP000828251">
    <property type="component" value="Unassembled WGS sequence"/>
</dbReference>
<evidence type="ECO:0000313" key="1">
    <source>
        <dbReference type="EMBL" id="KAH1072287.1"/>
    </source>
</evidence>
<name>A0A9D3ZWG0_9ROSI</name>